<dbReference type="EMBL" id="QENZ01000003">
    <property type="protein sequence ID" value="PVX52236.1"/>
    <property type="molecule type" value="Genomic_DNA"/>
</dbReference>
<dbReference type="InterPro" id="IPR020018">
    <property type="entry name" value="Motility-assoc_lipoprot_GldH"/>
</dbReference>
<dbReference type="Proteomes" id="UP000251835">
    <property type="component" value="Unassembled WGS sequence"/>
</dbReference>
<name>A0A7L4UR40_BALHA</name>
<dbReference type="OrthoDB" id="982482at2"/>
<gene>
    <name evidence="1" type="ORF">C7377_0543</name>
</gene>
<comment type="caution">
    <text evidence="1">The sequence shown here is derived from an EMBL/GenBank/DDBJ whole genome shotgun (WGS) entry which is preliminary data.</text>
</comment>
<sequence>MEINLRNSKHLFLVFFGFLYFSCDTSLSYETFREVDENAWNYSNEKKFLIPIKDVQPLELSLAVRNTNKYQKANLWLFLSLRSPSGNLQRDTLNCLLADDYGYWLGDGFSGLYLTEHKMPHSISFDEIGDWELTVTHGMREERIKGIREVGVLLRKKE</sequence>
<proteinExistence type="predicted"/>
<dbReference type="NCBIfam" id="TIGR03511">
    <property type="entry name" value="GldH_lipo"/>
    <property type="match status" value="1"/>
</dbReference>
<keyword evidence="2" id="KW-1185">Reference proteome</keyword>
<dbReference type="RefSeq" id="WP_116495778.1">
    <property type="nucleotide sequence ID" value="NZ_QENZ01000003.1"/>
</dbReference>
<organism evidence="1 2">
    <name type="scientific">Balneicella halophila</name>
    <dbReference type="NCBI Taxonomy" id="1537566"/>
    <lineage>
        <taxon>Bacteria</taxon>
        <taxon>Pseudomonadati</taxon>
        <taxon>Bacteroidota</taxon>
        <taxon>Bacteroidia</taxon>
        <taxon>Bacteroidales</taxon>
        <taxon>Balneicellaceae</taxon>
        <taxon>Balneicella</taxon>
    </lineage>
</organism>
<protein>
    <submittedName>
        <fullName evidence="1">Gliding motility-associated lipoprotein GldH</fullName>
    </submittedName>
</protein>
<reference evidence="1 2" key="1">
    <citation type="submission" date="2018-05" db="EMBL/GenBank/DDBJ databases">
        <title>Genomic Encyclopedia of Type Strains, Phase IV (KMG-IV): sequencing the most valuable type-strain genomes for metagenomic binning, comparative biology and taxonomic classification.</title>
        <authorList>
            <person name="Goeker M."/>
        </authorList>
    </citation>
    <scope>NUCLEOTIDE SEQUENCE [LARGE SCALE GENOMIC DNA]</scope>
    <source>
        <strain evidence="1 2">DSM 28579</strain>
    </source>
</reference>
<evidence type="ECO:0000313" key="2">
    <source>
        <dbReference type="Proteomes" id="UP000251835"/>
    </source>
</evidence>
<dbReference type="AlphaFoldDB" id="A0A7L4UR40"/>
<accession>A0A7L4UR40</accession>
<keyword evidence="1" id="KW-0449">Lipoprotein</keyword>
<dbReference type="Pfam" id="PF14109">
    <property type="entry name" value="GldH_lipo"/>
    <property type="match status" value="1"/>
</dbReference>
<evidence type="ECO:0000313" key="1">
    <source>
        <dbReference type="EMBL" id="PVX52236.1"/>
    </source>
</evidence>